<evidence type="ECO:0000313" key="8">
    <source>
        <dbReference type="EMBL" id="KKN78456.1"/>
    </source>
</evidence>
<organism evidence="8">
    <name type="scientific">marine sediment metagenome</name>
    <dbReference type="NCBI Taxonomy" id="412755"/>
    <lineage>
        <taxon>unclassified sequences</taxon>
        <taxon>metagenomes</taxon>
        <taxon>ecological metagenomes</taxon>
    </lineage>
</organism>
<dbReference type="PROSITE" id="PS51918">
    <property type="entry name" value="RADICAL_SAM"/>
    <property type="match status" value="1"/>
</dbReference>
<dbReference type="InterPro" id="IPR023404">
    <property type="entry name" value="rSAM_horseshoe"/>
</dbReference>
<evidence type="ECO:0000256" key="1">
    <source>
        <dbReference type="ARBA" id="ARBA00001966"/>
    </source>
</evidence>
<evidence type="ECO:0000256" key="4">
    <source>
        <dbReference type="ARBA" id="ARBA00023004"/>
    </source>
</evidence>
<dbReference type="GO" id="GO:0003824">
    <property type="term" value="F:catalytic activity"/>
    <property type="evidence" value="ECO:0007669"/>
    <property type="project" value="InterPro"/>
</dbReference>
<dbReference type="InterPro" id="IPR051198">
    <property type="entry name" value="BchE-like"/>
</dbReference>
<dbReference type="GO" id="GO:0046872">
    <property type="term" value="F:metal ion binding"/>
    <property type="evidence" value="ECO:0007669"/>
    <property type="project" value="UniProtKB-KW"/>
</dbReference>
<keyword evidence="3" id="KW-0479">Metal-binding</keyword>
<keyword evidence="2" id="KW-0949">S-adenosyl-L-methionine</keyword>
<comment type="cofactor">
    <cofactor evidence="1">
        <name>[4Fe-4S] cluster</name>
        <dbReference type="ChEBI" id="CHEBI:49883"/>
    </cofactor>
</comment>
<dbReference type="InterPro" id="IPR006158">
    <property type="entry name" value="Cobalamin-bd"/>
</dbReference>
<dbReference type="SMART" id="SM00729">
    <property type="entry name" value="Elp3"/>
    <property type="match status" value="1"/>
</dbReference>
<gene>
    <name evidence="8" type="ORF">LCGC14_0349880</name>
</gene>
<dbReference type="InterPro" id="IPR058240">
    <property type="entry name" value="rSAM_sf"/>
</dbReference>
<dbReference type="Gene3D" id="3.80.30.20">
    <property type="entry name" value="tm_1862 like domain"/>
    <property type="match status" value="1"/>
</dbReference>
<dbReference type="SFLD" id="SFLDG01082">
    <property type="entry name" value="B12-binding_domain_containing"/>
    <property type="match status" value="1"/>
</dbReference>
<evidence type="ECO:0000256" key="2">
    <source>
        <dbReference type="ARBA" id="ARBA00022691"/>
    </source>
</evidence>
<proteinExistence type="predicted"/>
<feature type="domain" description="B12-binding" evidence="6">
    <location>
        <begin position="9"/>
        <end position="143"/>
    </location>
</feature>
<dbReference type="InterPro" id="IPR006638">
    <property type="entry name" value="Elp3/MiaA/NifB-like_rSAM"/>
</dbReference>
<name>A0A0F9VYG1_9ZZZZ</name>
<protein>
    <submittedName>
        <fullName evidence="8">Uncharacterized protein</fullName>
    </submittedName>
</protein>
<dbReference type="Gene3D" id="3.40.50.280">
    <property type="entry name" value="Cobalamin-binding domain"/>
    <property type="match status" value="1"/>
</dbReference>
<dbReference type="PANTHER" id="PTHR43409">
    <property type="entry name" value="ANAEROBIC MAGNESIUM-PROTOPORPHYRIN IX MONOMETHYL ESTER CYCLASE-RELATED"/>
    <property type="match status" value="1"/>
</dbReference>
<dbReference type="GO" id="GO:0051539">
    <property type="term" value="F:4 iron, 4 sulfur cluster binding"/>
    <property type="evidence" value="ECO:0007669"/>
    <property type="project" value="UniProtKB-KW"/>
</dbReference>
<dbReference type="InterPro" id="IPR007197">
    <property type="entry name" value="rSAM"/>
</dbReference>
<accession>A0A0F9VYG1</accession>
<dbReference type="Pfam" id="PF02310">
    <property type="entry name" value="B12-binding"/>
    <property type="match status" value="1"/>
</dbReference>
<reference evidence="8" key="1">
    <citation type="journal article" date="2015" name="Nature">
        <title>Complex archaea that bridge the gap between prokaryotes and eukaryotes.</title>
        <authorList>
            <person name="Spang A."/>
            <person name="Saw J.H."/>
            <person name="Jorgensen S.L."/>
            <person name="Zaremba-Niedzwiedzka K."/>
            <person name="Martijn J."/>
            <person name="Lind A.E."/>
            <person name="van Eijk R."/>
            <person name="Schleper C."/>
            <person name="Guy L."/>
            <person name="Ettema T.J."/>
        </authorList>
    </citation>
    <scope>NUCLEOTIDE SEQUENCE</scope>
</reference>
<dbReference type="CDD" id="cd01335">
    <property type="entry name" value="Radical_SAM"/>
    <property type="match status" value="1"/>
</dbReference>
<dbReference type="SFLD" id="SFLDG01123">
    <property type="entry name" value="methyltransferase_(Class_B)"/>
    <property type="match status" value="1"/>
</dbReference>
<evidence type="ECO:0000256" key="5">
    <source>
        <dbReference type="ARBA" id="ARBA00023014"/>
    </source>
</evidence>
<dbReference type="GO" id="GO:0031419">
    <property type="term" value="F:cobalamin binding"/>
    <property type="evidence" value="ECO:0007669"/>
    <property type="project" value="InterPro"/>
</dbReference>
<keyword evidence="5" id="KW-0411">Iron-sulfur</keyword>
<dbReference type="SFLD" id="SFLDS00029">
    <property type="entry name" value="Radical_SAM"/>
    <property type="match status" value="1"/>
</dbReference>
<dbReference type="EMBL" id="LAZR01000262">
    <property type="protein sequence ID" value="KKN78456.1"/>
    <property type="molecule type" value="Genomic_DNA"/>
</dbReference>
<evidence type="ECO:0000259" key="7">
    <source>
        <dbReference type="PROSITE" id="PS51918"/>
    </source>
</evidence>
<evidence type="ECO:0000256" key="3">
    <source>
        <dbReference type="ARBA" id="ARBA00022723"/>
    </source>
</evidence>
<dbReference type="PROSITE" id="PS51332">
    <property type="entry name" value="B12_BINDING"/>
    <property type="match status" value="1"/>
</dbReference>
<dbReference type="CDD" id="cd02068">
    <property type="entry name" value="radical_SAM_B12_BD"/>
    <property type="match status" value="1"/>
</dbReference>
<dbReference type="InterPro" id="IPR034466">
    <property type="entry name" value="Methyltransferase_Class_B"/>
</dbReference>
<feature type="domain" description="Radical SAM core" evidence="7">
    <location>
        <begin position="181"/>
        <end position="428"/>
    </location>
</feature>
<keyword evidence="4" id="KW-0408">Iron</keyword>
<comment type="caution">
    <text evidence="8">The sequence shown here is derived from an EMBL/GenBank/DDBJ whole genome shotgun (WGS) entry which is preliminary data.</text>
</comment>
<evidence type="ECO:0000259" key="6">
    <source>
        <dbReference type="PROSITE" id="PS51332"/>
    </source>
</evidence>
<dbReference type="SUPFAM" id="SSF102114">
    <property type="entry name" value="Radical SAM enzymes"/>
    <property type="match status" value="1"/>
</dbReference>
<dbReference type="AlphaFoldDB" id="A0A0F9VYG1"/>
<sequence>MKVALVVPNFRWCETDKNTLWHYIPYNLCLLASVIRDRVDVSIIDAYKDDMTEKEFSRKLRKLEPDIVGITMLFDQYAPSAHKVAELTKKVSRKIKTVMGGVYATTNPEKVLEDCNIDCVIEGEGEEMLPYLLGLYERGEWLKQEHLVGGRIKNLDDIPLPAYDLIGYKKYINSAPRKSVDTPRPLPFARIMASRGCPFGCAFCQVETIMGAKFRPRSVSKVLDEMQWLKERYGIKSIIFDDDNLLYDMDRAKELFQGMIDRDLVMPWSSLAVAVFKMDKELVGLMKASGCQYLAVAIESGTDRVLKEIIKKPVNFQHAREMIKAIKEAGIYIVANFIVGFPTETWEEIRQTIEFAEEIDVDYIKLFHAVPLPHTRLWDLCEQENAFGGNGHFVWSKGNIRTREFTPEDLTILRAYEWDRINFTNPEKRKRTAEMMEVTLEELDEIRKETRRNACDMVGVK</sequence>
<dbReference type="Pfam" id="PF04055">
    <property type="entry name" value="Radical_SAM"/>
    <property type="match status" value="1"/>
</dbReference>